<gene>
    <name evidence="6" type="ORF">jhhlp_008569</name>
</gene>
<evidence type="ECO:0000256" key="5">
    <source>
        <dbReference type="SAM" id="Phobius"/>
    </source>
</evidence>
<accession>A0A2N3MYF0</accession>
<dbReference type="PANTHER" id="PTHR23502:SF7">
    <property type="entry name" value="DRUG_PROTON ANTIPORTER YHK8-RELATED"/>
    <property type="match status" value="1"/>
</dbReference>
<dbReference type="GO" id="GO:0022857">
    <property type="term" value="F:transmembrane transporter activity"/>
    <property type="evidence" value="ECO:0007669"/>
    <property type="project" value="TreeGrafter"/>
</dbReference>
<dbReference type="STRING" id="41688.A0A2N3MYF0"/>
<evidence type="ECO:0000256" key="4">
    <source>
        <dbReference type="ARBA" id="ARBA00023136"/>
    </source>
</evidence>
<feature type="transmembrane region" description="Helical" evidence="5">
    <location>
        <begin position="80"/>
        <end position="100"/>
    </location>
</feature>
<evidence type="ECO:0000313" key="7">
    <source>
        <dbReference type="Proteomes" id="UP000233524"/>
    </source>
</evidence>
<dbReference type="SUPFAM" id="SSF103473">
    <property type="entry name" value="MFS general substrate transporter"/>
    <property type="match status" value="1"/>
</dbReference>
<sequence>MNLVLLTRTQQYSLIHGDFHLSRTCSGTYKRFRLTWTEQVDAYPNYAASALAANQFMRCVFAAVFPLFGNQMYNTLGYQWAGPILAFLTVVMLPFPYIFFKFGKTIRGNSRFAPA</sequence>
<dbReference type="PANTHER" id="PTHR23502">
    <property type="entry name" value="MAJOR FACILITATOR SUPERFAMILY"/>
    <property type="match status" value="1"/>
</dbReference>
<dbReference type="Gene3D" id="1.20.1250.20">
    <property type="entry name" value="MFS general substrate transporter like domains"/>
    <property type="match status" value="1"/>
</dbReference>
<organism evidence="6 7">
    <name type="scientific">Lomentospora prolificans</name>
    <dbReference type="NCBI Taxonomy" id="41688"/>
    <lineage>
        <taxon>Eukaryota</taxon>
        <taxon>Fungi</taxon>
        <taxon>Dikarya</taxon>
        <taxon>Ascomycota</taxon>
        <taxon>Pezizomycotina</taxon>
        <taxon>Sordariomycetes</taxon>
        <taxon>Hypocreomycetidae</taxon>
        <taxon>Microascales</taxon>
        <taxon>Microascaceae</taxon>
        <taxon>Lomentospora</taxon>
    </lineage>
</organism>
<dbReference type="InParanoid" id="A0A2N3MYF0"/>
<protein>
    <recommendedName>
        <fullName evidence="8">Major facilitator superfamily (MFS) profile domain-containing protein</fullName>
    </recommendedName>
</protein>
<evidence type="ECO:0000313" key="6">
    <source>
        <dbReference type="EMBL" id="PKS05201.1"/>
    </source>
</evidence>
<dbReference type="OrthoDB" id="3561359at2759"/>
<keyword evidence="2 5" id="KW-0812">Transmembrane</keyword>
<dbReference type="EMBL" id="NLAX01001623">
    <property type="protein sequence ID" value="PKS05201.1"/>
    <property type="molecule type" value="Genomic_DNA"/>
</dbReference>
<evidence type="ECO:0000256" key="1">
    <source>
        <dbReference type="ARBA" id="ARBA00004141"/>
    </source>
</evidence>
<comment type="subcellular location">
    <subcellularLocation>
        <location evidence="1">Membrane</location>
        <topology evidence="1">Multi-pass membrane protein</topology>
    </subcellularLocation>
</comment>
<dbReference type="GO" id="GO:0005886">
    <property type="term" value="C:plasma membrane"/>
    <property type="evidence" value="ECO:0007669"/>
    <property type="project" value="TreeGrafter"/>
</dbReference>
<dbReference type="VEuPathDB" id="FungiDB:jhhlp_008569"/>
<name>A0A2N3MYF0_9PEZI</name>
<evidence type="ECO:0008006" key="8">
    <source>
        <dbReference type="Google" id="ProtNLM"/>
    </source>
</evidence>
<keyword evidence="4 5" id="KW-0472">Membrane</keyword>
<reference evidence="6 7" key="1">
    <citation type="journal article" date="2017" name="G3 (Bethesda)">
        <title>First Draft Genome Sequence of the Pathogenic Fungus Lomentospora prolificans (Formerly Scedosporium prolificans).</title>
        <authorList>
            <person name="Luo R."/>
            <person name="Zimin A."/>
            <person name="Workman R."/>
            <person name="Fan Y."/>
            <person name="Pertea G."/>
            <person name="Grossman N."/>
            <person name="Wear M.P."/>
            <person name="Jia B."/>
            <person name="Miller H."/>
            <person name="Casadevall A."/>
            <person name="Timp W."/>
            <person name="Zhang S.X."/>
            <person name="Salzberg S.L."/>
        </authorList>
    </citation>
    <scope>NUCLEOTIDE SEQUENCE [LARGE SCALE GENOMIC DNA]</scope>
    <source>
        <strain evidence="6 7">JHH-5317</strain>
    </source>
</reference>
<keyword evidence="7" id="KW-1185">Reference proteome</keyword>
<comment type="caution">
    <text evidence="6">The sequence shown here is derived from an EMBL/GenBank/DDBJ whole genome shotgun (WGS) entry which is preliminary data.</text>
</comment>
<evidence type="ECO:0000256" key="3">
    <source>
        <dbReference type="ARBA" id="ARBA00022989"/>
    </source>
</evidence>
<evidence type="ECO:0000256" key="2">
    <source>
        <dbReference type="ARBA" id="ARBA00022692"/>
    </source>
</evidence>
<dbReference type="AlphaFoldDB" id="A0A2N3MYF0"/>
<dbReference type="Proteomes" id="UP000233524">
    <property type="component" value="Unassembled WGS sequence"/>
</dbReference>
<keyword evidence="3 5" id="KW-1133">Transmembrane helix</keyword>
<dbReference type="InterPro" id="IPR036259">
    <property type="entry name" value="MFS_trans_sf"/>
</dbReference>
<proteinExistence type="predicted"/>